<keyword evidence="7 9" id="KW-0472">Membrane</keyword>
<dbReference type="GO" id="GO:0090529">
    <property type="term" value="P:cell septum assembly"/>
    <property type="evidence" value="ECO:0007669"/>
    <property type="project" value="InterPro"/>
</dbReference>
<dbReference type="EMBL" id="PRDW01000008">
    <property type="protein sequence ID" value="PPB83357.1"/>
    <property type="molecule type" value="Genomic_DNA"/>
</dbReference>
<name>A0A2P5K9G8_9BURK</name>
<dbReference type="InterPro" id="IPR034746">
    <property type="entry name" value="POTRA"/>
</dbReference>
<sequence length="253" mass="28587">MWNNPRQLNMITSALHAALLVIVLAGAGLWLLQRPTFALRTLLIDGDIEHINRPTVCANVLGKLHGNFFTVDLDGARAAFEQIPWVRHASVRRVWPNALAVTLEEYKPLGTWGSDQFVSVDGEVFAANQAEADAELPVFVGPMGSERDVVARYHDFQKWFEPLGVKPEEVTLSPRYAWTVKLTNGMQVELGRERNKDMLASRARRLVVAWPMVTQRWGNDIEYVDLRYPNGFAIRAAGMRFIPDDPKAKKLRP</sequence>
<accession>A0A2P5K9G8</accession>
<gene>
    <name evidence="9" type="primary">ftsQ</name>
    <name evidence="11" type="ORF">B0O95_10817</name>
</gene>
<keyword evidence="6 9" id="KW-1133">Transmembrane helix</keyword>
<dbReference type="Gene3D" id="3.40.50.11690">
    <property type="entry name" value="Cell division protein FtsQ/DivIB"/>
    <property type="match status" value="1"/>
</dbReference>
<evidence type="ECO:0000256" key="9">
    <source>
        <dbReference type="HAMAP-Rule" id="MF_00911"/>
    </source>
</evidence>
<comment type="subunit">
    <text evidence="9">Part of a complex composed of FtsB, FtsL and FtsQ.</text>
</comment>
<feature type="domain" description="POTRA" evidence="10">
    <location>
        <begin position="37"/>
        <end position="106"/>
    </location>
</feature>
<keyword evidence="2 9" id="KW-1003">Cell membrane</keyword>
<dbReference type="PANTHER" id="PTHR35851">
    <property type="entry name" value="CELL DIVISION PROTEIN FTSQ"/>
    <property type="match status" value="1"/>
</dbReference>
<dbReference type="OrthoDB" id="9790370at2"/>
<dbReference type="RefSeq" id="WP_104077610.1">
    <property type="nucleotide sequence ID" value="NZ_CP062178.1"/>
</dbReference>
<dbReference type="GO" id="GO:0043093">
    <property type="term" value="P:FtsZ-dependent cytokinesis"/>
    <property type="evidence" value="ECO:0007669"/>
    <property type="project" value="UniProtKB-UniRule"/>
</dbReference>
<dbReference type="Gene3D" id="3.10.20.310">
    <property type="entry name" value="membrane protein fhac"/>
    <property type="match status" value="1"/>
</dbReference>
<dbReference type="GO" id="GO:0032153">
    <property type="term" value="C:cell division site"/>
    <property type="evidence" value="ECO:0007669"/>
    <property type="project" value="UniProtKB-UniRule"/>
</dbReference>
<keyword evidence="4 9" id="KW-0132">Cell division</keyword>
<dbReference type="InterPro" id="IPR026579">
    <property type="entry name" value="FtsQ"/>
</dbReference>
<dbReference type="AlphaFoldDB" id="A0A2P5K9G8"/>
<evidence type="ECO:0000256" key="6">
    <source>
        <dbReference type="ARBA" id="ARBA00022989"/>
    </source>
</evidence>
<keyword evidence="8 9" id="KW-0131">Cell cycle</keyword>
<evidence type="ECO:0000256" key="2">
    <source>
        <dbReference type="ARBA" id="ARBA00022475"/>
    </source>
</evidence>
<evidence type="ECO:0000259" key="10">
    <source>
        <dbReference type="PROSITE" id="PS51779"/>
    </source>
</evidence>
<keyword evidence="5 9" id="KW-0812">Transmembrane</keyword>
<dbReference type="PANTHER" id="PTHR35851:SF1">
    <property type="entry name" value="CELL DIVISION PROTEIN FTSQ"/>
    <property type="match status" value="1"/>
</dbReference>
<dbReference type="Pfam" id="PF08478">
    <property type="entry name" value="POTRA_1"/>
    <property type="match status" value="1"/>
</dbReference>
<evidence type="ECO:0000256" key="7">
    <source>
        <dbReference type="ARBA" id="ARBA00023136"/>
    </source>
</evidence>
<evidence type="ECO:0000256" key="8">
    <source>
        <dbReference type="ARBA" id="ARBA00023306"/>
    </source>
</evidence>
<dbReference type="InterPro" id="IPR045335">
    <property type="entry name" value="FtsQ_C_sf"/>
</dbReference>
<feature type="transmembrane region" description="Helical" evidence="9">
    <location>
        <begin position="12"/>
        <end position="32"/>
    </location>
</feature>
<reference evidence="11 12" key="1">
    <citation type="submission" date="2018-01" db="EMBL/GenBank/DDBJ databases">
        <title>Genomic Encyclopedia of Type Strains, Phase III (KMG-III): the genomes of soil and plant-associated and newly described type strains.</title>
        <authorList>
            <person name="Whitman W."/>
        </authorList>
    </citation>
    <scope>NUCLEOTIDE SEQUENCE [LARGE SCALE GENOMIC DNA]</scope>
    <source>
        <strain evidence="11 12">HKI456</strain>
    </source>
</reference>
<keyword evidence="3 9" id="KW-0997">Cell inner membrane</keyword>
<dbReference type="InterPro" id="IPR013685">
    <property type="entry name" value="POTRA_FtsQ_type"/>
</dbReference>
<evidence type="ECO:0000313" key="11">
    <source>
        <dbReference type="EMBL" id="PPB83357.1"/>
    </source>
</evidence>
<comment type="function">
    <text evidence="9">Essential cell division protein. May link together the upstream cell division proteins, which are predominantly cytoplasmic, with the downstream cell division proteins, which are predominantly periplasmic. May control correct divisome assembly.</text>
</comment>
<evidence type="ECO:0000256" key="3">
    <source>
        <dbReference type="ARBA" id="ARBA00022519"/>
    </source>
</evidence>
<organism evidence="11 12">
    <name type="scientific">Mycetohabitans endofungorum</name>
    <dbReference type="NCBI Taxonomy" id="417203"/>
    <lineage>
        <taxon>Bacteria</taxon>
        <taxon>Pseudomonadati</taxon>
        <taxon>Pseudomonadota</taxon>
        <taxon>Betaproteobacteria</taxon>
        <taxon>Burkholderiales</taxon>
        <taxon>Burkholderiaceae</taxon>
        <taxon>Mycetohabitans</taxon>
    </lineage>
</organism>
<dbReference type="HAMAP" id="MF_00911">
    <property type="entry name" value="FtsQ_subfam"/>
    <property type="match status" value="1"/>
</dbReference>
<dbReference type="Proteomes" id="UP000243096">
    <property type="component" value="Unassembled WGS sequence"/>
</dbReference>
<dbReference type="InterPro" id="IPR005548">
    <property type="entry name" value="Cell_div_FtsQ/DivIB_C"/>
</dbReference>
<comment type="subcellular location">
    <subcellularLocation>
        <location evidence="9">Cell inner membrane</location>
        <topology evidence="9">Single-pass type II membrane protein</topology>
    </subcellularLocation>
    <subcellularLocation>
        <location evidence="1">Membrane</location>
    </subcellularLocation>
    <text evidence="9">Localizes to the division septum.</text>
</comment>
<keyword evidence="12" id="KW-1185">Reference proteome</keyword>
<dbReference type="PROSITE" id="PS51779">
    <property type="entry name" value="POTRA"/>
    <property type="match status" value="1"/>
</dbReference>
<comment type="caution">
    <text evidence="11">The sequence shown here is derived from an EMBL/GenBank/DDBJ whole genome shotgun (WGS) entry which is preliminary data.</text>
</comment>
<evidence type="ECO:0000256" key="4">
    <source>
        <dbReference type="ARBA" id="ARBA00022618"/>
    </source>
</evidence>
<evidence type="ECO:0000256" key="5">
    <source>
        <dbReference type="ARBA" id="ARBA00022692"/>
    </source>
</evidence>
<evidence type="ECO:0000256" key="1">
    <source>
        <dbReference type="ARBA" id="ARBA00004370"/>
    </source>
</evidence>
<dbReference type="Pfam" id="PF03799">
    <property type="entry name" value="FtsQ_DivIB_C"/>
    <property type="match status" value="1"/>
</dbReference>
<proteinExistence type="inferred from homology"/>
<evidence type="ECO:0000313" key="12">
    <source>
        <dbReference type="Proteomes" id="UP000243096"/>
    </source>
</evidence>
<protein>
    <recommendedName>
        <fullName evidence="9">Cell division protein FtsQ</fullName>
    </recommendedName>
</protein>
<comment type="similarity">
    <text evidence="9">Belongs to the FtsQ/DivIB family. FtsQ subfamily.</text>
</comment>
<dbReference type="GO" id="GO:0005886">
    <property type="term" value="C:plasma membrane"/>
    <property type="evidence" value="ECO:0007669"/>
    <property type="project" value="UniProtKB-SubCell"/>
</dbReference>